<feature type="region of interest" description="Disordered" evidence="1">
    <location>
        <begin position="294"/>
        <end position="342"/>
    </location>
</feature>
<evidence type="ECO:0000313" key="3">
    <source>
        <dbReference type="Proteomes" id="UP000320762"/>
    </source>
</evidence>
<evidence type="ECO:0000313" key="2">
    <source>
        <dbReference type="EMBL" id="TRM68295.1"/>
    </source>
</evidence>
<keyword evidence="3" id="KW-1185">Reference proteome</keyword>
<sequence>MLACLRRAGSSALRRRPLARFAPPSAFVRNARLYSDKPDLATLKERFARELGIAQEPEPDDDGPAPLKKTPGMTRKQLEKFWRAKVERLPDRGDDENYTLEDLKLLDLLPEDVETLRFLPEDMDPEQRDGFVRQAIDNALMRDVEELFGSTEPIERLREEVEELEPAQQEELYAWINAQLQEKLGGMDEATIAQLEKAATQASERDEYWGKVSDKAQSDPDVQAALAEFWNAAREATGVKDEETFEGRFEPTSEQAMRMMADSKVDEAMTNVMNIFKARGLDMPTNLMMSEAMRELDKEMAAEDEEFEEAEDDPHERPGDAPAPSDNPSQVPSGGKVPSPGP</sequence>
<reference evidence="2 3" key="1">
    <citation type="journal article" date="2019" name="New Phytol.">
        <title>Comparative genomics reveals unique wood-decay strategies and fruiting body development in the Schizophyllaceae.</title>
        <authorList>
            <person name="Almasi E."/>
            <person name="Sahu N."/>
            <person name="Krizsan K."/>
            <person name="Balint B."/>
            <person name="Kovacs G.M."/>
            <person name="Kiss B."/>
            <person name="Cseklye J."/>
            <person name="Drula E."/>
            <person name="Henrissat B."/>
            <person name="Nagy I."/>
            <person name="Chovatia M."/>
            <person name="Adam C."/>
            <person name="LaButti K."/>
            <person name="Lipzen A."/>
            <person name="Riley R."/>
            <person name="Grigoriev I.V."/>
            <person name="Nagy L.G."/>
        </authorList>
    </citation>
    <scope>NUCLEOTIDE SEQUENCE [LARGE SCALE GENOMIC DNA]</scope>
    <source>
        <strain evidence="2 3">NL-1724</strain>
    </source>
</reference>
<feature type="compositionally biased region" description="Acidic residues" evidence="1">
    <location>
        <begin position="302"/>
        <end position="313"/>
    </location>
</feature>
<accession>A0A550CU30</accession>
<dbReference type="OrthoDB" id="10291227at2759"/>
<gene>
    <name evidence="2" type="ORF">BD626DRAFT_114087</name>
</gene>
<organism evidence="2 3">
    <name type="scientific">Schizophyllum amplum</name>
    <dbReference type="NCBI Taxonomy" id="97359"/>
    <lineage>
        <taxon>Eukaryota</taxon>
        <taxon>Fungi</taxon>
        <taxon>Dikarya</taxon>
        <taxon>Basidiomycota</taxon>
        <taxon>Agaricomycotina</taxon>
        <taxon>Agaricomycetes</taxon>
        <taxon>Agaricomycetidae</taxon>
        <taxon>Agaricales</taxon>
        <taxon>Schizophyllaceae</taxon>
        <taxon>Schizophyllum</taxon>
    </lineage>
</organism>
<dbReference type="Proteomes" id="UP000320762">
    <property type="component" value="Unassembled WGS sequence"/>
</dbReference>
<feature type="region of interest" description="Disordered" evidence="1">
    <location>
        <begin position="52"/>
        <end position="72"/>
    </location>
</feature>
<evidence type="ECO:0000256" key="1">
    <source>
        <dbReference type="SAM" id="MobiDB-lite"/>
    </source>
</evidence>
<proteinExistence type="predicted"/>
<dbReference type="AlphaFoldDB" id="A0A550CU30"/>
<comment type="caution">
    <text evidence="2">The sequence shown here is derived from an EMBL/GenBank/DDBJ whole genome shotgun (WGS) entry which is preliminary data.</text>
</comment>
<name>A0A550CU30_9AGAR</name>
<dbReference type="EMBL" id="VDMD01000002">
    <property type="protein sequence ID" value="TRM68295.1"/>
    <property type="molecule type" value="Genomic_DNA"/>
</dbReference>
<protein>
    <submittedName>
        <fullName evidence="2">Uncharacterized protein</fullName>
    </submittedName>
</protein>
<feature type="compositionally biased region" description="Low complexity" evidence="1">
    <location>
        <begin position="328"/>
        <end position="342"/>
    </location>
</feature>